<dbReference type="EMBL" id="UINC01218597">
    <property type="protein sequence ID" value="SVE45692.1"/>
    <property type="molecule type" value="Genomic_DNA"/>
</dbReference>
<name>A0A383DMG6_9ZZZZ</name>
<proteinExistence type="predicted"/>
<gene>
    <name evidence="2" type="ORF">METZ01_LOCUS498546</name>
</gene>
<dbReference type="InterPro" id="IPR004360">
    <property type="entry name" value="Glyas_Fos-R_dOase_dom"/>
</dbReference>
<dbReference type="SUPFAM" id="SSF54593">
    <property type="entry name" value="Glyoxalase/Bleomycin resistance protein/Dihydroxybiphenyl dioxygenase"/>
    <property type="match status" value="1"/>
</dbReference>
<protein>
    <recommendedName>
        <fullName evidence="1">VOC domain-containing protein</fullName>
    </recommendedName>
</protein>
<evidence type="ECO:0000313" key="2">
    <source>
        <dbReference type="EMBL" id="SVE45692.1"/>
    </source>
</evidence>
<dbReference type="InterPro" id="IPR029068">
    <property type="entry name" value="Glyas_Bleomycin-R_OHBP_Dase"/>
</dbReference>
<evidence type="ECO:0000259" key="1">
    <source>
        <dbReference type="PROSITE" id="PS51819"/>
    </source>
</evidence>
<dbReference type="PROSITE" id="PS51819">
    <property type="entry name" value="VOC"/>
    <property type="match status" value="1"/>
</dbReference>
<accession>A0A383DMG6</accession>
<organism evidence="2">
    <name type="scientific">marine metagenome</name>
    <dbReference type="NCBI Taxonomy" id="408172"/>
    <lineage>
        <taxon>unclassified sequences</taxon>
        <taxon>metagenomes</taxon>
        <taxon>ecological metagenomes</taxon>
    </lineage>
</organism>
<dbReference type="InterPro" id="IPR037523">
    <property type="entry name" value="VOC_core"/>
</dbReference>
<dbReference type="Gene3D" id="3.10.180.10">
    <property type="entry name" value="2,3-Dihydroxybiphenyl 1,2-Dioxygenase, domain 1"/>
    <property type="match status" value="1"/>
</dbReference>
<dbReference type="AlphaFoldDB" id="A0A383DMG6"/>
<feature type="domain" description="VOC" evidence="1">
    <location>
        <begin position="1"/>
        <end position="88"/>
    </location>
</feature>
<sequence length="90" mass="10073">FIYGEPNFYAGLYRDDVEIHLIDKNSPNARQPAGNANLSILTDEVDNLYDNLKDQGVVVLGAPEDRDYGLRDFSCKDLDGNIFNFGVESD</sequence>
<reference evidence="2" key="1">
    <citation type="submission" date="2018-05" db="EMBL/GenBank/DDBJ databases">
        <authorList>
            <person name="Lanie J.A."/>
            <person name="Ng W.-L."/>
            <person name="Kazmierczak K.M."/>
            <person name="Andrzejewski T.M."/>
            <person name="Davidsen T.M."/>
            <person name="Wayne K.J."/>
            <person name="Tettelin H."/>
            <person name="Glass J.I."/>
            <person name="Rusch D."/>
            <person name="Podicherti R."/>
            <person name="Tsui H.-C.T."/>
            <person name="Winkler M.E."/>
        </authorList>
    </citation>
    <scope>NUCLEOTIDE SEQUENCE</scope>
</reference>
<feature type="non-terminal residue" evidence="2">
    <location>
        <position position="1"/>
    </location>
</feature>
<dbReference type="Pfam" id="PF00903">
    <property type="entry name" value="Glyoxalase"/>
    <property type="match status" value="1"/>
</dbReference>